<accession>A0A6J7P3J4</accession>
<sequence>MPKHLVSEKHQVKKAIVRYTRNHLIKTSIATATVIALAIPAAAAGAATTYPAMKVTAPAASSVVAGSAGALKSIAGSGTTATWTPARVTFQIDGVNVGTATVTSSVYSLSWNSTTVADGTHSVKSTGYTSRGRAYASPSVSIKVQNAVVATTPTTPTTTTVPPTTTTTTPPVTTTTTPPAPASNPSSLDVNRYGGSLGVGQTGGPKTVTDAINDRANNHAALVRVEATVPYQSQWNYARYDAILTAAKVNGMQVMFLFDYTPQELFPVYNGVAVKSLSGSSAGNVTIHSFPRDPALQDRWVAYAMALVNYSQAHYPGVLGAIEWGNEPNGWEFGSQRGQYPMTPASYASLLLKAQTALKAQYPGVVSVTGGTSPGTTSKVGGGTTGGPNDSYTSVSPATWVQGTTTHTGWYALLKAAGAMPGTYFDHINSHFYDTTINSPWSQPFESLWSVWSGPQVWATEQSASSNALDKKASTTEASQSTWWTTNLDLWHGKGTKAGAWFAFCLYDRQTTDTFGYFGLKDGAGVPKAAFSVFASRNGRA</sequence>
<dbReference type="Pfam" id="PF17957">
    <property type="entry name" value="Big_7"/>
    <property type="match status" value="1"/>
</dbReference>
<organism evidence="2">
    <name type="scientific">freshwater metagenome</name>
    <dbReference type="NCBI Taxonomy" id="449393"/>
    <lineage>
        <taxon>unclassified sequences</taxon>
        <taxon>metagenomes</taxon>
        <taxon>ecological metagenomes</taxon>
    </lineage>
</organism>
<reference evidence="2" key="1">
    <citation type="submission" date="2020-05" db="EMBL/GenBank/DDBJ databases">
        <authorList>
            <person name="Chiriac C."/>
            <person name="Salcher M."/>
            <person name="Ghai R."/>
            <person name="Kavagutti S V."/>
        </authorList>
    </citation>
    <scope>NUCLEOTIDE SEQUENCE</scope>
</reference>
<feature type="region of interest" description="Disordered" evidence="1">
    <location>
        <begin position="153"/>
        <end position="187"/>
    </location>
</feature>
<evidence type="ECO:0000256" key="1">
    <source>
        <dbReference type="SAM" id="MobiDB-lite"/>
    </source>
</evidence>
<proteinExistence type="predicted"/>
<dbReference type="SUPFAM" id="SSF51445">
    <property type="entry name" value="(Trans)glycosidases"/>
    <property type="match status" value="1"/>
</dbReference>
<protein>
    <submittedName>
        <fullName evidence="2">Unannotated protein</fullName>
    </submittedName>
</protein>
<dbReference type="Gene3D" id="3.20.20.80">
    <property type="entry name" value="Glycosidases"/>
    <property type="match status" value="1"/>
</dbReference>
<name>A0A6J7P3J4_9ZZZZ</name>
<gene>
    <name evidence="2" type="ORF">UFOPK3974_01252</name>
</gene>
<dbReference type="InterPro" id="IPR017853">
    <property type="entry name" value="GH"/>
</dbReference>
<evidence type="ECO:0000313" key="2">
    <source>
        <dbReference type="EMBL" id="CAB4996604.1"/>
    </source>
</evidence>
<feature type="compositionally biased region" description="Low complexity" evidence="1">
    <location>
        <begin position="153"/>
        <end position="177"/>
    </location>
</feature>
<dbReference type="EMBL" id="CAFBOR010000195">
    <property type="protein sequence ID" value="CAB4996604.1"/>
    <property type="molecule type" value="Genomic_DNA"/>
</dbReference>
<dbReference type="AlphaFoldDB" id="A0A6J7P3J4"/>
<feature type="region of interest" description="Disordered" evidence="1">
    <location>
        <begin position="371"/>
        <end position="391"/>
    </location>
</feature>